<feature type="region of interest" description="Disordered" evidence="1">
    <location>
        <begin position="276"/>
        <end position="483"/>
    </location>
</feature>
<name>A0ABD0YEH5_UMBPY</name>
<organism evidence="2 3">
    <name type="scientific">Umbra pygmaea</name>
    <name type="common">Eastern mudminnow</name>
    <dbReference type="NCBI Taxonomy" id="75934"/>
    <lineage>
        <taxon>Eukaryota</taxon>
        <taxon>Metazoa</taxon>
        <taxon>Chordata</taxon>
        <taxon>Craniata</taxon>
        <taxon>Vertebrata</taxon>
        <taxon>Euteleostomi</taxon>
        <taxon>Actinopterygii</taxon>
        <taxon>Neopterygii</taxon>
        <taxon>Teleostei</taxon>
        <taxon>Protacanthopterygii</taxon>
        <taxon>Esociformes</taxon>
        <taxon>Umbridae</taxon>
        <taxon>Umbra</taxon>
    </lineage>
</organism>
<dbReference type="Proteomes" id="UP001557470">
    <property type="component" value="Unassembled WGS sequence"/>
</dbReference>
<accession>A0ABD0YEH5</accession>
<evidence type="ECO:0000313" key="2">
    <source>
        <dbReference type="EMBL" id="KAL1023602.1"/>
    </source>
</evidence>
<proteinExistence type="predicted"/>
<evidence type="ECO:0000256" key="1">
    <source>
        <dbReference type="SAM" id="MobiDB-lite"/>
    </source>
</evidence>
<sequence>MFCKRLTFRYAYRLQFYEKKNTKIIVWILSKTMWTLLILLGSALIVDGVQGSPQKERVTHGNQLKIILPTSAQTLEFTPAAEPLKTYLCWKRGSFSTQAKRGRVSGSGSDKNWYLDKVTYEDEGIYVQKNLWNYAMSSLKVSVTIARRYEKCVAGEELSISLAGLNKVDAHLSFSGAYANVTLVYDGAVVAQDISTYWDRVTVGSNNINIRNVNTSDVGSYTLKDRRDRIVSVVKMELVDKHENRGSPLMALLLLLGIPAGICCCCRKKICRNKDQQTTTTTTTVIHGGGANIPPPAPCGPTPGYDMPSGGVYPGPDGPEGYPQVHPPPNPGVPGQPQWTGPPPQPGFSPMYPPGQPQQWNGPPTQPVYPPAQPQQWNGPPPNPDPMYPPAQPQQWNGPPPNPTLDPMYPPNNPQQWNGPPPSQPQNSPGAPMGYAPVMYNALSSGGDIKMEKTSPTDPLLPTEQPQVPCAPIPPPGSNVLQSSEPAYQFNIDTGKNPTNNFL</sequence>
<evidence type="ECO:0000313" key="3">
    <source>
        <dbReference type="Proteomes" id="UP001557470"/>
    </source>
</evidence>
<feature type="compositionally biased region" description="Pro residues" evidence="1">
    <location>
        <begin position="325"/>
        <end position="356"/>
    </location>
</feature>
<comment type="caution">
    <text evidence="2">The sequence shown here is derived from an EMBL/GenBank/DDBJ whole genome shotgun (WGS) entry which is preliminary data.</text>
</comment>
<keyword evidence="3" id="KW-1185">Reference proteome</keyword>
<dbReference type="EMBL" id="JAGEUA010000001">
    <property type="protein sequence ID" value="KAL1023602.1"/>
    <property type="molecule type" value="Genomic_DNA"/>
</dbReference>
<feature type="compositionally biased region" description="Pro residues" evidence="1">
    <location>
        <begin position="364"/>
        <end position="424"/>
    </location>
</feature>
<protein>
    <submittedName>
        <fullName evidence="2">Uncharacterized protein</fullName>
    </submittedName>
</protein>
<reference evidence="2 3" key="1">
    <citation type="submission" date="2024-06" db="EMBL/GenBank/DDBJ databases">
        <authorList>
            <person name="Pan Q."/>
            <person name="Wen M."/>
            <person name="Jouanno E."/>
            <person name="Zahm M."/>
            <person name="Klopp C."/>
            <person name="Cabau C."/>
            <person name="Louis A."/>
            <person name="Berthelot C."/>
            <person name="Parey E."/>
            <person name="Roest Crollius H."/>
            <person name="Montfort J."/>
            <person name="Robinson-Rechavi M."/>
            <person name="Bouchez O."/>
            <person name="Lampietro C."/>
            <person name="Lopez Roques C."/>
            <person name="Donnadieu C."/>
            <person name="Postlethwait J."/>
            <person name="Bobe J."/>
            <person name="Verreycken H."/>
            <person name="Guiguen Y."/>
        </authorList>
    </citation>
    <scope>NUCLEOTIDE SEQUENCE [LARGE SCALE GENOMIC DNA]</scope>
    <source>
        <strain evidence="2">Up_M1</strain>
        <tissue evidence="2">Testis</tissue>
    </source>
</reference>
<gene>
    <name evidence="2" type="ORF">UPYG_G00043370</name>
</gene>
<dbReference type="AlphaFoldDB" id="A0ABD0YEH5"/>